<accession>A0ABP8ETD9</accession>
<dbReference type="PANTHER" id="PTHR11803:SF39">
    <property type="entry name" value="2-IMINOBUTANOATE_2-IMINOPROPANOATE DEAMINASE"/>
    <property type="match status" value="1"/>
</dbReference>
<dbReference type="CDD" id="cd00448">
    <property type="entry name" value="YjgF_YER057c_UK114_family"/>
    <property type="match status" value="1"/>
</dbReference>
<keyword evidence="3" id="KW-1185">Reference proteome</keyword>
<dbReference type="SUPFAM" id="SSF55298">
    <property type="entry name" value="YjgF-like"/>
    <property type="match status" value="1"/>
</dbReference>
<dbReference type="EMBL" id="BAABBA010000006">
    <property type="protein sequence ID" value="GAA4287254.1"/>
    <property type="molecule type" value="Genomic_DNA"/>
</dbReference>
<name>A0ABP8ETD9_9MICO</name>
<organism evidence="2 3">
    <name type="scientific">Georgenia daeguensis</name>
    <dbReference type="NCBI Taxonomy" id="908355"/>
    <lineage>
        <taxon>Bacteria</taxon>
        <taxon>Bacillati</taxon>
        <taxon>Actinomycetota</taxon>
        <taxon>Actinomycetes</taxon>
        <taxon>Micrococcales</taxon>
        <taxon>Bogoriellaceae</taxon>
        <taxon>Georgenia</taxon>
    </lineage>
</organism>
<reference evidence="3" key="1">
    <citation type="journal article" date="2019" name="Int. J. Syst. Evol. Microbiol.">
        <title>The Global Catalogue of Microorganisms (GCM) 10K type strain sequencing project: providing services to taxonomists for standard genome sequencing and annotation.</title>
        <authorList>
            <consortium name="The Broad Institute Genomics Platform"/>
            <consortium name="The Broad Institute Genome Sequencing Center for Infectious Disease"/>
            <person name="Wu L."/>
            <person name="Ma J."/>
        </authorList>
    </citation>
    <scope>NUCLEOTIDE SEQUENCE [LARGE SCALE GENOMIC DNA]</scope>
    <source>
        <strain evidence="3">JCM 17459</strain>
    </source>
</reference>
<dbReference type="InterPro" id="IPR035959">
    <property type="entry name" value="RutC-like_sf"/>
</dbReference>
<gene>
    <name evidence="2" type="ORF">GCM10022262_16130</name>
</gene>
<proteinExistence type="inferred from homology"/>
<evidence type="ECO:0000313" key="2">
    <source>
        <dbReference type="EMBL" id="GAA4287254.1"/>
    </source>
</evidence>
<comment type="similarity">
    <text evidence="1">Belongs to the RutC family.</text>
</comment>
<sequence length="126" mass="13225">MRVEPIATDEAPTPRAAYSQAVRCGSLLFLSGQVGTDPGTGRPVSEDVGAQTRQALENLRSVLRAAGASMADLVSVRVYLVDTGDYAAMNAAYDAAMVEPYPARTTIYCGLNPGNKVEIDGVAMLS</sequence>
<dbReference type="InterPro" id="IPR006056">
    <property type="entry name" value="RidA"/>
</dbReference>
<dbReference type="Proteomes" id="UP001499841">
    <property type="component" value="Unassembled WGS sequence"/>
</dbReference>
<dbReference type="InterPro" id="IPR006175">
    <property type="entry name" value="YjgF/YER057c/UK114"/>
</dbReference>
<protein>
    <submittedName>
        <fullName evidence="2">RidA family protein</fullName>
    </submittedName>
</protein>
<dbReference type="PANTHER" id="PTHR11803">
    <property type="entry name" value="2-IMINOBUTANOATE/2-IMINOPROPANOATE DEAMINASE RIDA"/>
    <property type="match status" value="1"/>
</dbReference>
<evidence type="ECO:0000256" key="1">
    <source>
        <dbReference type="ARBA" id="ARBA00010552"/>
    </source>
</evidence>
<evidence type="ECO:0000313" key="3">
    <source>
        <dbReference type="Proteomes" id="UP001499841"/>
    </source>
</evidence>
<dbReference type="RefSeq" id="WP_345039662.1">
    <property type="nucleotide sequence ID" value="NZ_BAABBA010000006.1"/>
</dbReference>
<dbReference type="Gene3D" id="3.30.1330.40">
    <property type="entry name" value="RutC-like"/>
    <property type="match status" value="1"/>
</dbReference>
<dbReference type="Pfam" id="PF01042">
    <property type="entry name" value="Ribonuc_L-PSP"/>
    <property type="match status" value="1"/>
</dbReference>
<dbReference type="NCBIfam" id="TIGR00004">
    <property type="entry name" value="Rid family detoxifying hydrolase"/>
    <property type="match status" value="1"/>
</dbReference>
<comment type="caution">
    <text evidence="2">The sequence shown here is derived from an EMBL/GenBank/DDBJ whole genome shotgun (WGS) entry which is preliminary data.</text>
</comment>